<comment type="subcellular location">
    <subcellularLocation>
        <location evidence="1">Membrane</location>
        <topology evidence="1">Single-pass type I membrane protein</topology>
    </subcellularLocation>
</comment>
<name>A0AAV2LFP2_KNICA</name>
<evidence type="ECO:0000256" key="1">
    <source>
        <dbReference type="ARBA" id="ARBA00004479"/>
    </source>
</evidence>
<dbReference type="GO" id="GO:2000391">
    <property type="term" value="P:positive regulation of neutrophil extravasation"/>
    <property type="evidence" value="ECO:0007669"/>
    <property type="project" value="TreeGrafter"/>
</dbReference>
<feature type="region of interest" description="Disordered" evidence="7">
    <location>
        <begin position="29"/>
        <end position="122"/>
    </location>
</feature>
<sequence length="175" mass="18559">MKLFFRIAGVLLLLTGTIADFDLSDALDDDNPKATEPPAPPKTNDDFGLDLSDALGGDDPVPPKPPVVNKPSGGGSGGTIKDSDLFDIGGYEPEGGKYDGNGGGAGDSGYNSNSGGDQPVQDADFEWGPLLKMINANVPEEFFKWIGSVRNQITPVLERFLDLLYSLPSDDKQEL</sequence>
<feature type="compositionally biased region" description="Gly residues" evidence="7">
    <location>
        <begin position="98"/>
        <end position="107"/>
    </location>
</feature>
<evidence type="ECO:0000256" key="3">
    <source>
        <dbReference type="ARBA" id="ARBA00022692"/>
    </source>
</evidence>
<reference evidence="9 10" key="1">
    <citation type="submission" date="2024-04" db="EMBL/GenBank/DDBJ databases">
        <authorList>
            <person name="Waldvogel A.-M."/>
            <person name="Schoenle A."/>
        </authorList>
    </citation>
    <scope>NUCLEOTIDE SEQUENCE [LARGE SCALE GENOMIC DNA]</scope>
</reference>
<evidence type="ECO:0000256" key="2">
    <source>
        <dbReference type="ARBA" id="ARBA00008763"/>
    </source>
</evidence>
<feature type="compositionally biased region" description="Low complexity" evidence="7">
    <location>
        <begin position="49"/>
        <end position="59"/>
    </location>
</feature>
<proteinExistence type="inferred from homology"/>
<evidence type="ECO:0000256" key="4">
    <source>
        <dbReference type="ARBA" id="ARBA00022729"/>
    </source>
</evidence>
<keyword evidence="5" id="KW-1133">Transmembrane helix</keyword>
<dbReference type="Proteomes" id="UP001497482">
    <property type="component" value="Chromosome 22"/>
</dbReference>
<keyword evidence="6" id="KW-0472">Membrane</keyword>
<evidence type="ECO:0000256" key="6">
    <source>
        <dbReference type="ARBA" id="ARBA00023136"/>
    </source>
</evidence>
<evidence type="ECO:0000313" key="10">
    <source>
        <dbReference type="Proteomes" id="UP001497482"/>
    </source>
</evidence>
<keyword evidence="10" id="KW-1185">Reference proteome</keyword>
<feature type="chain" id="PRO_5043629187" evidence="8">
    <location>
        <begin position="20"/>
        <end position="175"/>
    </location>
</feature>
<accession>A0AAV2LFP2</accession>
<dbReference type="AlphaFoldDB" id="A0AAV2LFP2"/>
<dbReference type="PANTHER" id="PTHR15076:SF15">
    <property type="entry name" value="CD99 ANTIGEN"/>
    <property type="match status" value="1"/>
</dbReference>
<evidence type="ECO:0000256" key="5">
    <source>
        <dbReference type="ARBA" id="ARBA00022989"/>
    </source>
</evidence>
<comment type="similarity">
    <text evidence="2">Belongs to the CD99 family.</text>
</comment>
<dbReference type="GO" id="GO:0034109">
    <property type="term" value="P:homotypic cell-cell adhesion"/>
    <property type="evidence" value="ECO:0007669"/>
    <property type="project" value="TreeGrafter"/>
</dbReference>
<dbReference type="EMBL" id="OZ035844">
    <property type="protein sequence ID" value="CAL1598137.1"/>
    <property type="molecule type" value="Genomic_DNA"/>
</dbReference>
<keyword evidence="4 8" id="KW-0732">Signal</keyword>
<evidence type="ECO:0000313" key="9">
    <source>
        <dbReference type="EMBL" id="CAL1598137.1"/>
    </source>
</evidence>
<evidence type="ECO:0000256" key="7">
    <source>
        <dbReference type="SAM" id="MobiDB-lite"/>
    </source>
</evidence>
<gene>
    <name evidence="9" type="ORF">KC01_LOCUS26568</name>
</gene>
<evidence type="ECO:0000256" key="8">
    <source>
        <dbReference type="SAM" id="SignalP"/>
    </source>
</evidence>
<dbReference type="InterPro" id="IPR022078">
    <property type="entry name" value="CD99L2"/>
</dbReference>
<feature type="compositionally biased region" description="Low complexity" evidence="7">
    <location>
        <begin position="108"/>
        <end position="117"/>
    </location>
</feature>
<dbReference type="PANTHER" id="PTHR15076">
    <property type="entry name" value="CD99/MIC2 PROTEIN RELATED"/>
    <property type="match status" value="1"/>
</dbReference>
<organism evidence="9 10">
    <name type="scientific">Knipowitschia caucasica</name>
    <name type="common">Caucasian dwarf goby</name>
    <name type="synonym">Pomatoschistus caucasicus</name>
    <dbReference type="NCBI Taxonomy" id="637954"/>
    <lineage>
        <taxon>Eukaryota</taxon>
        <taxon>Metazoa</taxon>
        <taxon>Chordata</taxon>
        <taxon>Craniata</taxon>
        <taxon>Vertebrata</taxon>
        <taxon>Euteleostomi</taxon>
        <taxon>Actinopterygii</taxon>
        <taxon>Neopterygii</taxon>
        <taxon>Teleostei</taxon>
        <taxon>Neoteleostei</taxon>
        <taxon>Acanthomorphata</taxon>
        <taxon>Gobiaria</taxon>
        <taxon>Gobiiformes</taxon>
        <taxon>Gobioidei</taxon>
        <taxon>Gobiidae</taxon>
        <taxon>Gobiinae</taxon>
        <taxon>Knipowitschia</taxon>
    </lineage>
</organism>
<feature type="signal peptide" evidence="8">
    <location>
        <begin position="1"/>
        <end position="19"/>
    </location>
</feature>
<keyword evidence="3" id="KW-0812">Transmembrane</keyword>
<protein>
    <submittedName>
        <fullName evidence="9">Uncharacterized protein</fullName>
    </submittedName>
</protein>
<dbReference type="GO" id="GO:0005886">
    <property type="term" value="C:plasma membrane"/>
    <property type="evidence" value="ECO:0007669"/>
    <property type="project" value="TreeGrafter"/>
</dbReference>
<dbReference type="GO" id="GO:0072683">
    <property type="term" value="P:T cell extravasation"/>
    <property type="evidence" value="ECO:0007669"/>
    <property type="project" value="TreeGrafter"/>
</dbReference>